<organism evidence="1 2">
    <name type="scientific">Acaulospora morrowiae</name>
    <dbReference type="NCBI Taxonomy" id="94023"/>
    <lineage>
        <taxon>Eukaryota</taxon>
        <taxon>Fungi</taxon>
        <taxon>Fungi incertae sedis</taxon>
        <taxon>Mucoromycota</taxon>
        <taxon>Glomeromycotina</taxon>
        <taxon>Glomeromycetes</taxon>
        <taxon>Diversisporales</taxon>
        <taxon>Acaulosporaceae</taxon>
        <taxon>Acaulospora</taxon>
    </lineage>
</organism>
<keyword evidence="2" id="KW-1185">Reference proteome</keyword>
<dbReference type="Proteomes" id="UP000789342">
    <property type="component" value="Unassembled WGS sequence"/>
</dbReference>
<gene>
    <name evidence="1" type="ORF">AMORRO_LOCUS9669</name>
</gene>
<feature type="non-terminal residue" evidence="1">
    <location>
        <position position="1"/>
    </location>
</feature>
<protein>
    <submittedName>
        <fullName evidence="1">16541_t:CDS:1</fullName>
    </submittedName>
</protein>
<accession>A0A9N9DKV6</accession>
<evidence type="ECO:0000313" key="2">
    <source>
        <dbReference type="Proteomes" id="UP000789342"/>
    </source>
</evidence>
<feature type="non-terminal residue" evidence="1">
    <location>
        <position position="292"/>
    </location>
</feature>
<evidence type="ECO:0000313" key="1">
    <source>
        <dbReference type="EMBL" id="CAG8644461.1"/>
    </source>
</evidence>
<sequence>MTYNESKYFGNSRADDTTSEDVKKLIDVSSDKAGNNNILEESQEITRAVINIDKGSTIETIIDNIDQFANAHINTKQKSQQIYEKLLYIDCYNYGKRRWAPEWVELCEKYKGLMINSTNTTTFPTYYKNHVKKTLPLLKSNNISAAKKIFLIEKIKNDHQEKEKKNLLDFDQYKQDVLKLRQDIVKFKEVLDEEITNLQAVTKHYFIVQIFMIVLNYLRVVIVRNVNYSVTGETLSMTHECIVKASKLLEEFSDSIDEFSGINHIHTRVCDAINSELESFLSTKTVLSDGTN</sequence>
<proteinExistence type="predicted"/>
<name>A0A9N9DKV6_9GLOM</name>
<reference evidence="1" key="1">
    <citation type="submission" date="2021-06" db="EMBL/GenBank/DDBJ databases">
        <authorList>
            <person name="Kallberg Y."/>
            <person name="Tangrot J."/>
            <person name="Rosling A."/>
        </authorList>
    </citation>
    <scope>NUCLEOTIDE SEQUENCE</scope>
    <source>
        <strain evidence="1">CL551</strain>
    </source>
</reference>
<comment type="caution">
    <text evidence="1">The sequence shown here is derived from an EMBL/GenBank/DDBJ whole genome shotgun (WGS) entry which is preliminary data.</text>
</comment>
<dbReference type="EMBL" id="CAJVPV010009709">
    <property type="protein sequence ID" value="CAG8644461.1"/>
    <property type="molecule type" value="Genomic_DNA"/>
</dbReference>
<dbReference type="AlphaFoldDB" id="A0A9N9DKV6"/>